<evidence type="ECO:0000313" key="2">
    <source>
        <dbReference type="Proteomes" id="UP001198571"/>
    </source>
</evidence>
<evidence type="ECO:0000313" key="1">
    <source>
        <dbReference type="EMBL" id="MCB5412353.1"/>
    </source>
</evidence>
<accession>A0ABS8CSI3</accession>
<dbReference type="Pfam" id="PF25209">
    <property type="entry name" value="Phage_capsid_4"/>
    <property type="match status" value="1"/>
</dbReference>
<organism evidence="1 2">
    <name type="scientific">Pseudogemmobacter faecipullorum</name>
    <dbReference type="NCBI Taxonomy" id="2755041"/>
    <lineage>
        <taxon>Bacteria</taxon>
        <taxon>Pseudomonadati</taxon>
        <taxon>Pseudomonadota</taxon>
        <taxon>Alphaproteobacteria</taxon>
        <taxon>Rhodobacterales</taxon>
        <taxon>Paracoccaceae</taxon>
        <taxon>Pseudogemmobacter</taxon>
    </lineage>
</organism>
<sequence>MPLVRTGDFPMLKPVGEGGEIKWGKFGESGEQALISSYAVGLTISRQMIINDDLGAIDEVLSNYGQSVAMFEERTFYAFALAALMADGKAIFHAGHGNLAGTAAAINATSVSAGRAAMRKQKSIDGNTLNISPSILLVGPDKETEAEMFVADITPTQTSAVNPFSGKLTPVVAAEITGNAWYLLSGSNPCWIHGFLEGAEAPRLRTEEPFGTQGFSMTLEHDFGLGAADFRGGYKNAGA</sequence>
<dbReference type="Proteomes" id="UP001198571">
    <property type="component" value="Unassembled WGS sequence"/>
</dbReference>
<dbReference type="EMBL" id="JACDXX010000045">
    <property type="protein sequence ID" value="MCB5412353.1"/>
    <property type="molecule type" value="Genomic_DNA"/>
</dbReference>
<protein>
    <submittedName>
        <fullName evidence="1">Mu-like prophage major head subunit gpT family protein</fullName>
    </submittedName>
</protein>
<name>A0ABS8CSI3_9RHOB</name>
<proteinExistence type="predicted"/>
<keyword evidence="2" id="KW-1185">Reference proteome</keyword>
<gene>
    <name evidence="1" type="ORF">H0485_20505</name>
</gene>
<reference evidence="1 2" key="1">
    <citation type="submission" date="2020-07" db="EMBL/GenBank/DDBJ databases">
        <title>Pseudogemmobacter sp. nov., isolated from poultry manure in Taiwan.</title>
        <authorList>
            <person name="Lin S.-Y."/>
            <person name="Tang Y.-S."/>
            <person name="Young C.-C."/>
        </authorList>
    </citation>
    <scope>NUCLEOTIDE SEQUENCE [LARGE SCALE GENOMIC DNA]</scope>
    <source>
        <strain evidence="1 2">CC-YST710</strain>
    </source>
</reference>
<comment type="caution">
    <text evidence="1">The sequence shown here is derived from an EMBL/GenBank/DDBJ whole genome shotgun (WGS) entry which is preliminary data.</text>
</comment>
<dbReference type="RefSeq" id="WP_226937774.1">
    <property type="nucleotide sequence ID" value="NZ_JACDXX010000045.1"/>
</dbReference>